<dbReference type="GO" id="GO:0008270">
    <property type="term" value="F:zinc ion binding"/>
    <property type="evidence" value="ECO:0007669"/>
    <property type="project" value="InterPro"/>
</dbReference>
<dbReference type="InterPro" id="IPR011059">
    <property type="entry name" value="Metal-dep_hydrolase_composite"/>
</dbReference>
<comment type="cofactor">
    <cofactor evidence="2">
        <name>Zn(2+)</name>
        <dbReference type="ChEBI" id="CHEBI:29105"/>
    </cofactor>
</comment>
<gene>
    <name evidence="11" type="ORF">LSH36_76g02020</name>
</gene>
<dbReference type="PANTHER" id="PTHR43668">
    <property type="entry name" value="ALLANTOINASE"/>
    <property type="match status" value="1"/>
</dbReference>
<dbReference type="GO" id="GO:0004038">
    <property type="term" value="F:allantoinase activity"/>
    <property type="evidence" value="ECO:0007669"/>
    <property type="project" value="UniProtKB-EC"/>
</dbReference>
<evidence type="ECO:0000256" key="4">
    <source>
        <dbReference type="ARBA" id="ARBA00010368"/>
    </source>
</evidence>
<dbReference type="InterPro" id="IPR032466">
    <property type="entry name" value="Metal_Hydrolase"/>
</dbReference>
<comment type="pathway">
    <text evidence="3">Nitrogen metabolism; (S)-allantoin degradation; allantoate from (S)-allantoin: step 1/1.</text>
</comment>
<comment type="similarity">
    <text evidence="4">Belongs to the metallo-dependent hydrolases superfamily. Allantoinase family.</text>
</comment>
<evidence type="ECO:0000313" key="11">
    <source>
        <dbReference type="EMBL" id="KAK2163624.1"/>
    </source>
</evidence>
<evidence type="ECO:0000256" key="7">
    <source>
        <dbReference type="ARBA" id="ARBA00022723"/>
    </source>
</evidence>
<organism evidence="11 12">
    <name type="scientific">Paralvinella palmiformis</name>
    <dbReference type="NCBI Taxonomy" id="53620"/>
    <lineage>
        <taxon>Eukaryota</taxon>
        <taxon>Metazoa</taxon>
        <taxon>Spiralia</taxon>
        <taxon>Lophotrochozoa</taxon>
        <taxon>Annelida</taxon>
        <taxon>Polychaeta</taxon>
        <taxon>Sedentaria</taxon>
        <taxon>Canalipalpata</taxon>
        <taxon>Terebellida</taxon>
        <taxon>Terebelliformia</taxon>
        <taxon>Alvinellidae</taxon>
        <taxon>Paralvinella</taxon>
    </lineage>
</organism>
<evidence type="ECO:0000256" key="1">
    <source>
        <dbReference type="ARBA" id="ARBA00001756"/>
    </source>
</evidence>
<dbReference type="EC" id="3.5.2.5" evidence="6"/>
<comment type="subunit">
    <text evidence="5">Homotetramer.</text>
</comment>
<dbReference type="GO" id="GO:0005737">
    <property type="term" value="C:cytoplasm"/>
    <property type="evidence" value="ECO:0007669"/>
    <property type="project" value="TreeGrafter"/>
</dbReference>
<evidence type="ECO:0000256" key="8">
    <source>
        <dbReference type="ARBA" id="ARBA00022801"/>
    </source>
</evidence>
<protein>
    <recommendedName>
        <fullName evidence="6">allantoinase</fullName>
        <ecNumber evidence="6">3.5.2.5</ecNumber>
    </recommendedName>
</protein>
<evidence type="ECO:0000256" key="6">
    <source>
        <dbReference type="ARBA" id="ARBA00012863"/>
    </source>
</evidence>
<dbReference type="InterPro" id="IPR006680">
    <property type="entry name" value="Amidohydro-rel"/>
</dbReference>
<name>A0AAD9K2C5_9ANNE</name>
<dbReference type="SUPFAM" id="SSF51556">
    <property type="entry name" value="Metallo-dependent hydrolases"/>
    <property type="match status" value="1"/>
</dbReference>
<keyword evidence="12" id="KW-1185">Reference proteome</keyword>
<evidence type="ECO:0000256" key="2">
    <source>
        <dbReference type="ARBA" id="ARBA00001947"/>
    </source>
</evidence>
<dbReference type="NCBIfam" id="TIGR03178">
    <property type="entry name" value="allantoinase"/>
    <property type="match status" value="1"/>
</dbReference>
<comment type="catalytic activity">
    <reaction evidence="1">
        <text>(S)-allantoin + H2O = allantoate + H(+)</text>
        <dbReference type="Rhea" id="RHEA:17029"/>
        <dbReference type="ChEBI" id="CHEBI:15377"/>
        <dbReference type="ChEBI" id="CHEBI:15378"/>
        <dbReference type="ChEBI" id="CHEBI:15678"/>
        <dbReference type="ChEBI" id="CHEBI:17536"/>
        <dbReference type="EC" id="3.5.2.5"/>
    </reaction>
</comment>
<dbReference type="Gene3D" id="3.20.20.140">
    <property type="entry name" value="Metal-dependent hydrolases"/>
    <property type="match status" value="1"/>
</dbReference>
<keyword evidence="8" id="KW-0378">Hydrolase</keyword>
<dbReference type="PROSITE" id="PS00482">
    <property type="entry name" value="DIHYDROOROTASE_1"/>
    <property type="match status" value="1"/>
</dbReference>
<dbReference type="GO" id="GO:0050897">
    <property type="term" value="F:cobalt ion binding"/>
    <property type="evidence" value="ECO:0007669"/>
    <property type="project" value="InterPro"/>
</dbReference>
<dbReference type="InterPro" id="IPR002195">
    <property type="entry name" value="Dihydroorotase_CS"/>
</dbReference>
<dbReference type="GO" id="GO:0000256">
    <property type="term" value="P:allantoin catabolic process"/>
    <property type="evidence" value="ECO:0007669"/>
    <property type="project" value="InterPro"/>
</dbReference>
<dbReference type="SUPFAM" id="SSF51338">
    <property type="entry name" value="Composite domain of metallo-dependent hydrolases"/>
    <property type="match status" value="1"/>
</dbReference>
<accession>A0AAD9K2C5</accession>
<dbReference type="InterPro" id="IPR050138">
    <property type="entry name" value="DHOase/Allantoinase_Hydrolase"/>
</dbReference>
<reference evidence="11" key="1">
    <citation type="journal article" date="2023" name="Mol. Biol. Evol.">
        <title>Third-Generation Sequencing Reveals the Adaptive Role of the Epigenome in Three Deep-Sea Polychaetes.</title>
        <authorList>
            <person name="Perez M."/>
            <person name="Aroh O."/>
            <person name="Sun Y."/>
            <person name="Lan Y."/>
            <person name="Juniper S.K."/>
            <person name="Young C.R."/>
            <person name="Angers B."/>
            <person name="Qian P.Y."/>
        </authorList>
    </citation>
    <scope>NUCLEOTIDE SEQUENCE</scope>
    <source>
        <strain evidence="11">P08H-3</strain>
    </source>
</reference>
<dbReference type="InterPro" id="IPR017593">
    <property type="entry name" value="Allantoinase"/>
</dbReference>
<evidence type="ECO:0000256" key="9">
    <source>
        <dbReference type="ARBA" id="ARBA00022833"/>
    </source>
</evidence>
<feature type="domain" description="Amidohydrolase-related" evidence="10">
    <location>
        <begin position="55"/>
        <end position="431"/>
    </location>
</feature>
<dbReference type="EMBL" id="JAODUP010000076">
    <property type="protein sequence ID" value="KAK2163624.1"/>
    <property type="molecule type" value="Genomic_DNA"/>
</dbReference>
<evidence type="ECO:0000259" key="10">
    <source>
        <dbReference type="Pfam" id="PF01979"/>
    </source>
</evidence>
<dbReference type="Proteomes" id="UP001208570">
    <property type="component" value="Unassembled WGS sequence"/>
</dbReference>
<dbReference type="Pfam" id="PF01979">
    <property type="entry name" value="Amidohydro_1"/>
    <property type="match status" value="1"/>
</dbReference>
<comment type="caution">
    <text evidence="11">The sequence shown here is derived from an EMBL/GenBank/DDBJ whole genome shotgun (WGS) entry which is preliminary data.</text>
</comment>
<keyword evidence="9" id="KW-0862">Zinc</keyword>
<keyword evidence="7" id="KW-0479">Metal-binding</keyword>
<sequence length="455" mass="49830">MLLFKGRRVVLPGGEVRPASIRVSGGKIIDIVNGYIPGEQETDYEKIIDAGDYLLMPGVVDSHVHVNEPGRTPWEGYDTATKAGAAGGITTIVDMPLNSLPSTTSSVAFKTKIEAAQGKLNVDVGFWGGVVPGNQSELSQMLAQGVCGFKCFMIDSGVDEFPYVTEADIRGALEKLRGTDGRLLFHAEVDLPVPGTEENDPKKYKTFLDSRPDSWEVEAIDRVCKLCLEYGVPCHIVHLSAAGALPLVQKAKEAGARLTIETTHHYLTLAAEDIPDGATEYKCCPPIRSKENQRRLWEAVRSGLIDMVVSDHSPCTADLKLLDKGDFMKAWGGIASVQFGLPLFWTGCKQYDLNLSHVITCLCEAPAKLAGLQKRKGQIAVGMDADFVIWNPDDYTTIDTNSIYHKNKVTPFLNKKYNGKVLKTFVRGSLVYENGSFAEKPQGEALLLKHLKMKL</sequence>
<dbReference type="AlphaFoldDB" id="A0AAD9K2C5"/>
<evidence type="ECO:0000256" key="3">
    <source>
        <dbReference type="ARBA" id="ARBA00004968"/>
    </source>
</evidence>
<evidence type="ECO:0000313" key="12">
    <source>
        <dbReference type="Proteomes" id="UP001208570"/>
    </source>
</evidence>
<dbReference type="PANTHER" id="PTHR43668:SF2">
    <property type="entry name" value="ALLANTOINASE"/>
    <property type="match status" value="1"/>
</dbReference>
<dbReference type="FunFam" id="3.20.20.140:FF:000032">
    <property type="entry name" value="Allantoinase Dal1"/>
    <property type="match status" value="1"/>
</dbReference>
<dbReference type="GO" id="GO:0006145">
    <property type="term" value="P:purine nucleobase catabolic process"/>
    <property type="evidence" value="ECO:0007669"/>
    <property type="project" value="TreeGrafter"/>
</dbReference>
<proteinExistence type="inferred from homology"/>
<evidence type="ECO:0000256" key="5">
    <source>
        <dbReference type="ARBA" id="ARBA00011881"/>
    </source>
</evidence>